<gene>
    <name evidence="1" type="ORF">E1A91_A12G089800v1</name>
</gene>
<organism evidence="1 2">
    <name type="scientific">Gossypium mustelinum</name>
    <name type="common">Cotton</name>
    <name type="synonym">Gossypium caicoense</name>
    <dbReference type="NCBI Taxonomy" id="34275"/>
    <lineage>
        <taxon>Eukaryota</taxon>
        <taxon>Viridiplantae</taxon>
        <taxon>Streptophyta</taxon>
        <taxon>Embryophyta</taxon>
        <taxon>Tracheophyta</taxon>
        <taxon>Spermatophyta</taxon>
        <taxon>Magnoliopsida</taxon>
        <taxon>eudicotyledons</taxon>
        <taxon>Gunneridae</taxon>
        <taxon>Pentapetalae</taxon>
        <taxon>rosids</taxon>
        <taxon>malvids</taxon>
        <taxon>Malvales</taxon>
        <taxon>Malvaceae</taxon>
        <taxon>Malvoideae</taxon>
        <taxon>Gossypium</taxon>
    </lineage>
</organism>
<accession>A0A5D2WRZ2</accession>
<reference evidence="1 2" key="1">
    <citation type="submission" date="2019-07" db="EMBL/GenBank/DDBJ databases">
        <title>WGS assembly of Gossypium mustelinum.</title>
        <authorList>
            <person name="Chen Z.J."/>
            <person name="Sreedasyam A."/>
            <person name="Ando A."/>
            <person name="Song Q."/>
            <person name="De L."/>
            <person name="Hulse-Kemp A."/>
            <person name="Ding M."/>
            <person name="Ye W."/>
            <person name="Kirkbride R."/>
            <person name="Jenkins J."/>
            <person name="Plott C."/>
            <person name="Lovell J."/>
            <person name="Lin Y.-M."/>
            <person name="Vaughn R."/>
            <person name="Liu B."/>
            <person name="Li W."/>
            <person name="Simpson S."/>
            <person name="Scheffler B."/>
            <person name="Saski C."/>
            <person name="Grover C."/>
            <person name="Hu G."/>
            <person name="Conover J."/>
            <person name="Carlson J."/>
            <person name="Shu S."/>
            <person name="Boston L."/>
            <person name="Williams M."/>
            <person name="Peterson D."/>
            <person name="Mcgee K."/>
            <person name="Jones D."/>
            <person name="Wendel J."/>
            <person name="Stelly D."/>
            <person name="Grimwood J."/>
            <person name="Schmutz J."/>
        </authorList>
    </citation>
    <scope>NUCLEOTIDE SEQUENCE [LARGE SCALE GENOMIC DNA]</scope>
    <source>
        <strain evidence="1">1408120.09</strain>
    </source>
</reference>
<evidence type="ECO:0000313" key="2">
    <source>
        <dbReference type="Proteomes" id="UP000323597"/>
    </source>
</evidence>
<dbReference type="AlphaFoldDB" id="A0A5D2WRZ2"/>
<keyword evidence="2" id="KW-1185">Reference proteome</keyword>
<proteinExistence type="predicted"/>
<protein>
    <submittedName>
        <fullName evidence="1">Uncharacterized protein</fullName>
    </submittedName>
</protein>
<dbReference type="EMBL" id="CM017647">
    <property type="protein sequence ID" value="TYJ04406.1"/>
    <property type="molecule type" value="Genomic_DNA"/>
</dbReference>
<sequence length="108" mass="12208">DWCFDQDILQSKVVEFFELLYGEASPTLSSSCNFDFPSLIPSDINFLEEPITNEEIKKALFDMAPLNTPLKAAGSDGFHAHFFQSQWDTLGEDVCQWVKGVFVGRPIE</sequence>
<dbReference type="Proteomes" id="UP000323597">
    <property type="component" value="Chromosome A12"/>
</dbReference>
<evidence type="ECO:0000313" key="1">
    <source>
        <dbReference type="EMBL" id="TYJ04406.1"/>
    </source>
</evidence>
<name>A0A5D2WRZ2_GOSMU</name>
<feature type="non-terminal residue" evidence="1">
    <location>
        <position position="1"/>
    </location>
</feature>